<dbReference type="STRING" id="903983.BCR23_00035"/>
<evidence type="ECO:0000313" key="3">
    <source>
        <dbReference type="Proteomes" id="UP000094764"/>
    </source>
</evidence>
<accession>A0A1E5H299</accession>
<gene>
    <name evidence="2" type="ORF">BCR23_00035</name>
</gene>
<proteinExistence type="predicted"/>
<keyword evidence="1" id="KW-0472">Membrane</keyword>
<name>A0A1E5H299_9ENTE</name>
<keyword evidence="1" id="KW-0812">Transmembrane</keyword>
<dbReference type="EMBL" id="MIKB01000001">
    <property type="protein sequence ID" value="OEG19117.1"/>
    <property type="molecule type" value="Genomic_DNA"/>
</dbReference>
<feature type="transmembrane region" description="Helical" evidence="1">
    <location>
        <begin position="20"/>
        <end position="37"/>
    </location>
</feature>
<keyword evidence="3" id="KW-1185">Reference proteome</keyword>
<evidence type="ECO:0000256" key="1">
    <source>
        <dbReference type="SAM" id="Phobius"/>
    </source>
</evidence>
<dbReference type="Proteomes" id="UP000094764">
    <property type="component" value="Unassembled WGS sequence"/>
</dbReference>
<dbReference type="AlphaFoldDB" id="A0A1E5H299"/>
<evidence type="ECO:0000313" key="2">
    <source>
        <dbReference type="EMBL" id="OEG19117.1"/>
    </source>
</evidence>
<keyword evidence="1" id="KW-1133">Transmembrane helix</keyword>
<comment type="caution">
    <text evidence="2">The sequence shown here is derived from an EMBL/GenBank/DDBJ whole genome shotgun (WGS) entry which is preliminary data.</text>
</comment>
<organism evidence="2 3">
    <name type="scientific">Enterococcus quebecensis</name>
    <dbReference type="NCBI Taxonomy" id="903983"/>
    <lineage>
        <taxon>Bacteria</taxon>
        <taxon>Bacillati</taxon>
        <taxon>Bacillota</taxon>
        <taxon>Bacilli</taxon>
        <taxon>Lactobacillales</taxon>
        <taxon>Enterococcaceae</taxon>
        <taxon>Enterococcus</taxon>
    </lineage>
</organism>
<reference evidence="3" key="1">
    <citation type="submission" date="2016-09" db="EMBL/GenBank/DDBJ databases">
        <authorList>
            <person name="Gulvik C.A."/>
        </authorList>
    </citation>
    <scope>NUCLEOTIDE SEQUENCE [LARGE SCALE GENOMIC DNA]</scope>
    <source>
        <strain evidence="3">LMG 26306</strain>
    </source>
</reference>
<protein>
    <submittedName>
        <fullName evidence="2">Uncharacterized protein</fullName>
    </submittedName>
</protein>
<sequence>MTQKKSFKWLDNEKKSSADNILIVELFLIITLVYLSTKRLISKKKSLTLLITNDIISLYTVHQNYINRKYLYNDWVAEKHFLRNFLFVYQKRSWRKK</sequence>